<dbReference type="AlphaFoldDB" id="A0A418W563"/>
<feature type="transmembrane region" description="Helical" evidence="9">
    <location>
        <begin position="403"/>
        <end position="424"/>
    </location>
</feature>
<dbReference type="InterPro" id="IPR036259">
    <property type="entry name" value="MFS_trans_sf"/>
</dbReference>
<feature type="transmembrane region" description="Helical" evidence="9">
    <location>
        <begin position="252"/>
        <end position="275"/>
    </location>
</feature>
<dbReference type="PANTHER" id="PTHR43271:SF1">
    <property type="entry name" value="INNER MEMBRANE TRANSPORT PROTEIN YNFM"/>
    <property type="match status" value="1"/>
</dbReference>
<reference evidence="11 12" key="1">
    <citation type="submission" date="2018-09" db="EMBL/GenBank/DDBJ databases">
        <authorList>
            <person name="Zhu H."/>
        </authorList>
    </citation>
    <scope>NUCLEOTIDE SEQUENCE [LARGE SCALE GENOMIC DNA]</scope>
    <source>
        <strain evidence="11 12">K2W22B-5</strain>
    </source>
</reference>
<accession>A0A418W563</accession>
<feature type="transmembrane region" description="Helical" evidence="9">
    <location>
        <begin position="83"/>
        <end position="103"/>
    </location>
</feature>
<feature type="region of interest" description="Disordered" evidence="8">
    <location>
        <begin position="1"/>
        <end position="30"/>
    </location>
</feature>
<feature type="transmembrane region" description="Helical" evidence="9">
    <location>
        <begin position="341"/>
        <end position="364"/>
    </location>
</feature>
<dbReference type="InterPro" id="IPR005829">
    <property type="entry name" value="Sugar_transporter_CS"/>
</dbReference>
<feature type="transmembrane region" description="Helical" evidence="9">
    <location>
        <begin position="52"/>
        <end position="71"/>
    </location>
</feature>
<proteinExistence type="inferred from homology"/>
<dbReference type="InterPro" id="IPR020846">
    <property type="entry name" value="MFS_dom"/>
</dbReference>
<evidence type="ECO:0000313" key="11">
    <source>
        <dbReference type="EMBL" id="RJF85145.1"/>
    </source>
</evidence>
<keyword evidence="6 9" id="KW-1133">Transmembrane helix</keyword>
<keyword evidence="3" id="KW-0813">Transport</keyword>
<dbReference type="CDD" id="cd17324">
    <property type="entry name" value="MFS_NepI_like"/>
    <property type="match status" value="1"/>
</dbReference>
<feature type="transmembrane region" description="Helical" evidence="9">
    <location>
        <begin position="139"/>
        <end position="161"/>
    </location>
</feature>
<keyword evidence="7 9" id="KW-0472">Membrane</keyword>
<sequence>MQPWTAAEGRATVSPAALQRRTGTEGDTRVRDGDETAYLEAGTAAYRSASRILFVAGFSTFATLYCVQPLMPDFVREFGVTPAESSLTLSLSTGLLAVALLIAGALSDGIGRKPVMVAALLASGLLGIVGAVMPDWHGFLILRALEGIALSGLPAVAMAYVSEEVDPKSAGVAMGLYIGGTAMGGMSGRVMTALVADLGNWRIAVGLVGALGVVAALTVWKALPPSRHFVRRPSGLRAQAQSWRGLLSDRGILALFSLGFLLMGGFVTAFNYIGFRLTDPPFELRPALVGAVSIVYCFGMVSSPLFGWLAGRFGNDRTLVAAVLLMIAGLAVLELDHLATMLIGIALFTFAFFGAHSIVSAWIGQRAQTARGQASSMYLFCYYMGSTVAGTLGGLFWHGYGWTGVALFIGGLLSVAALVALGLLRRR</sequence>
<evidence type="ECO:0000256" key="4">
    <source>
        <dbReference type="ARBA" id="ARBA00022475"/>
    </source>
</evidence>
<feature type="transmembrane region" description="Helical" evidence="9">
    <location>
        <begin position="376"/>
        <end position="397"/>
    </location>
</feature>
<protein>
    <submittedName>
        <fullName evidence="11">MFS transporter</fullName>
    </submittedName>
</protein>
<dbReference type="GO" id="GO:0005886">
    <property type="term" value="C:plasma membrane"/>
    <property type="evidence" value="ECO:0007669"/>
    <property type="project" value="UniProtKB-SubCell"/>
</dbReference>
<dbReference type="InterPro" id="IPR011701">
    <property type="entry name" value="MFS"/>
</dbReference>
<comment type="caution">
    <text evidence="11">The sequence shown here is derived from an EMBL/GenBank/DDBJ whole genome shotgun (WGS) entry which is preliminary data.</text>
</comment>
<evidence type="ECO:0000256" key="8">
    <source>
        <dbReference type="SAM" id="MobiDB-lite"/>
    </source>
</evidence>
<feature type="transmembrane region" description="Helical" evidence="9">
    <location>
        <begin position="173"/>
        <end position="195"/>
    </location>
</feature>
<dbReference type="SUPFAM" id="SSF103473">
    <property type="entry name" value="MFS general substrate transporter"/>
    <property type="match status" value="1"/>
</dbReference>
<dbReference type="Pfam" id="PF07690">
    <property type="entry name" value="MFS_1"/>
    <property type="match status" value="1"/>
</dbReference>
<dbReference type="Proteomes" id="UP000283458">
    <property type="component" value="Unassembled WGS sequence"/>
</dbReference>
<dbReference type="GO" id="GO:0022857">
    <property type="term" value="F:transmembrane transporter activity"/>
    <property type="evidence" value="ECO:0007669"/>
    <property type="project" value="InterPro"/>
</dbReference>
<evidence type="ECO:0000256" key="6">
    <source>
        <dbReference type="ARBA" id="ARBA00022989"/>
    </source>
</evidence>
<comment type="subcellular location">
    <subcellularLocation>
        <location evidence="1">Cell membrane</location>
        <topology evidence="1">Multi-pass membrane protein</topology>
    </subcellularLocation>
</comment>
<dbReference type="Gene3D" id="1.20.1250.20">
    <property type="entry name" value="MFS general substrate transporter like domains"/>
    <property type="match status" value="1"/>
</dbReference>
<organism evidence="11 12">
    <name type="scientific">Azospirillum cavernae</name>
    <dbReference type="NCBI Taxonomy" id="2320860"/>
    <lineage>
        <taxon>Bacteria</taxon>
        <taxon>Pseudomonadati</taxon>
        <taxon>Pseudomonadota</taxon>
        <taxon>Alphaproteobacteria</taxon>
        <taxon>Rhodospirillales</taxon>
        <taxon>Azospirillaceae</taxon>
        <taxon>Azospirillum</taxon>
    </lineage>
</organism>
<gene>
    <name evidence="11" type="ORF">D3877_03930</name>
</gene>
<dbReference type="EMBL" id="QYUL01000001">
    <property type="protein sequence ID" value="RJF85145.1"/>
    <property type="molecule type" value="Genomic_DNA"/>
</dbReference>
<feature type="transmembrane region" description="Helical" evidence="9">
    <location>
        <begin position="287"/>
        <end position="311"/>
    </location>
</feature>
<evidence type="ECO:0000256" key="3">
    <source>
        <dbReference type="ARBA" id="ARBA00022448"/>
    </source>
</evidence>
<evidence type="ECO:0000256" key="5">
    <source>
        <dbReference type="ARBA" id="ARBA00022692"/>
    </source>
</evidence>
<evidence type="ECO:0000259" key="10">
    <source>
        <dbReference type="PROSITE" id="PS50850"/>
    </source>
</evidence>
<evidence type="ECO:0000256" key="7">
    <source>
        <dbReference type="ARBA" id="ARBA00023136"/>
    </source>
</evidence>
<dbReference type="PROSITE" id="PS00216">
    <property type="entry name" value="SUGAR_TRANSPORT_1"/>
    <property type="match status" value="1"/>
</dbReference>
<feature type="domain" description="Major facilitator superfamily (MFS) profile" evidence="10">
    <location>
        <begin position="45"/>
        <end position="427"/>
    </location>
</feature>
<evidence type="ECO:0000256" key="9">
    <source>
        <dbReference type="SAM" id="Phobius"/>
    </source>
</evidence>
<dbReference type="PANTHER" id="PTHR43271">
    <property type="entry name" value="BLL2771 PROTEIN"/>
    <property type="match status" value="1"/>
</dbReference>
<name>A0A418W563_9PROT</name>
<keyword evidence="12" id="KW-1185">Reference proteome</keyword>
<feature type="transmembrane region" description="Helical" evidence="9">
    <location>
        <begin position="201"/>
        <end position="223"/>
    </location>
</feature>
<evidence type="ECO:0000256" key="1">
    <source>
        <dbReference type="ARBA" id="ARBA00004651"/>
    </source>
</evidence>
<keyword evidence="4" id="KW-1003">Cell membrane</keyword>
<keyword evidence="5 9" id="KW-0812">Transmembrane</keyword>
<dbReference type="PROSITE" id="PS50850">
    <property type="entry name" value="MFS"/>
    <property type="match status" value="1"/>
</dbReference>
<dbReference type="OrthoDB" id="63984at2"/>
<evidence type="ECO:0000313" key="12">
    <source>
        <dbReference type="Proteomes" id="UP000283458"/>
    </source>
</evidence>
<evidence type="ECO:0000256" key="2">
    <source>
        <dbReference type="ARBA" id="ARBA00008335"/>
    </source>
</evidence>
<feature type="transmembrane region" description="Helical" evidence="9">
    <location>
        <begin position="318"/>
        <end position="335"/>
    </location>
</feature>
<comment type="similarity">
    <text evidence="2">Belongs to the major facilitator superfamily.</text>
</comment>
<feature type="transmembrane region" description="Helical" evidence="9">
    <location>
        <begin position="115"/>
        <end position="133"/>
    </location>
</feature>